<evidence type="ECO:0000256" key="1">
    <source>
        <dbReference type="ARBA" id="ARBA00022723"/>
    </source>
</evidence>
<sequence>MVMFALNLVPLACLLSSLLVGAIPVAESQLSKTCTKPGIRKEWRTLSNQEKASFIKAVHCLETLPHSQSIFADGSQPDVPPVRNDTNAYDDFVYAHLDGVNRNHFTGVFLGWHRWFLHTFENTLQTKCGYKGSLPYWDWSRDVANIPASPLFISSATTGFGTFNDNASENFTVTDGAFGATVRAYPTPHRVGRHFRPQPFEEQIFPFAFDKPEKLATSAFTPEEVHFIITNFVGNYTDFQAYMDGVRAEGMHNAAHLMMDGDMSNIGHSPNDPIFFLHHANLDRIWAAWQSHDPANRLAVGGGRTQVLQDYDEFPAGAPPFIEASEQLRFSGLTTEPLLGEVLQTKGKLLCYEYA</sequence>
<organism evidence="6 7">
    <name type="scientific">Cerrena zonata</name>
    <dbReference type="NCBI Taxonomy" id="2478898"/>
    <lineage>
        <taxon>Eukaryota</taxon>
        <taxon>Fungi</taxon>
        <taxon>Dikarya</taxon>
        <taxon>Basidiomycota</taxon>
        <taxon>Agaricomycotina</taxon>
        <taxon>Agaricomycetes</taxon>
        <taxon>Polyporales</taxon>
        <taxon>Cerrenaceae</taxon>
        <taxon>Cerrena</taxon>
    </lineage>
</organism>
<evidence type="ECO:0000313" key="6">
    <source>
        <dbReference type="EMBL" id="KAK7688337.1"/>
    </source>
</evidence>
<dbReference type="AlphaFoldDB" id="A0AAW0G9Z5"/>
<feature type="chain" id="PRO_5043575510" description="Tyrosinase copper-binding domain-containing protein" evidence="3">
    <location>
        <begin position="29"/>
        <end position="355"/>
    </location>
</feature>
<dbReference type="InterPro" id="IPR008922">
    <property type="entry name" value="Di-copper_centre_dom_sf"/>
</dbReference>
<evidence type="ECO:0000259" key="4">
    <source>
        <dbReference type="PROSITE" id="PS00497"/>
    </source>
</evidence>
<feature type="signal peptide" evidence="3">
    <location>
        <begin position="1"/>
        <end position="28"/>
    </location>
</feature>
<dbReference type="PRINTS" id="PR00092">
    <property type="entry name" value="TYROSINASE"/>
</dbReference>
<gene>
    <name evidence="6" type="ORF">QCA50_008709</name>
</gene>
<dbReference type="PANTHER" id="PTHR11474">
    <property type="entry name" value="TYROSINASE FAMILY MEMBER"/>
    <property type="match status" value="1"/>
</dbReference>
<dbReference type="SUPFAM" id="SSF48056">
    <property type="entry name" value="Di-copper centre-containing domain"/>
    <property type="match status" value="1"/>
</dbReference>
<dbReference type="PROSITE" id="PS00498">
    <property type="entry name" value="TYROSINASE_2"/>
    <property type="match status" value="1"/>
</dbReference>
<dbReference type="Proteomes" id="UP001385951">
    <property type="component" value="Unassembled WGS sequence"/>
</dbReference>
<keyword evidence="2" id="KW-0186">Copper</keyword>
<dbReference type="InterPro" id="IPR050316">
    <property type="entry name" value="Tyrosinase/Hemocyanin"/>
</dbReference>
<dbReference type="InterPro" id="IPR002227">
    <property type="entry name" value="Tyrosinase_Cu-bd"/>
</dbReference>
<protein>
    <recommendedName>
        <fullName evidence="4 5">Tyrosinase copper-binding domain-containing protein</fullName>
    </recommendedName>
</protein>
<evidence type="ECO:0000256" key="2">
    <source>
        <dbReference type="ARBA" id="ARBA00023008"/>
    </source>
</evidence>
<dbReference type="EMBL" id="JASBNA010000011">
    <property type="protein sequence ID" value="KAK7688337.1"/>
    <property type="molecule type" value="Genomic_DNA"/>
</dbReference>
<comment type="caution">
    <text evidence="6">The sequence shown here is derived from an EMBL/GenBank/DDBJ whole genome shotgun (WGS) entry which is preliminary data.</text>
</comment>
<dbReference type="Pfam" id="PF00264">
    <property type="entry name" value="Tyrosinase"/>
    <property type="match status" value="1"/>
</dbReference>
<evidence type="ECO:0000313" key="7">
    <source>
        <dbReference type="Proteomes" id="UP001385951"/>
    </source>
</evidence>
<dbReference type="Gene3D" id="1.10.1280.10">
    <property type="entry name" value="Di-copper center containing domain from catechol oxidase"/>
    <property type="match status" value="1"/>
</dbReference>
<keyword evidence="3" id="KW-0732">Signal</keyword>
<dbReference type="GO" id="GO:0016491">
    <property type="term" value="F:oxidoreductase activity"/>
    <property type="evidence" value="ECO:0007669"/>
    <property type="project" value="InterPro"/>
</dbReference>
<dbReference type="PANTHER" id="PTHR11474:SF126">
    <property type="entry name" value="TYROSINASE-LIKE PROTEIN TYR-1-RELATED"/>
    <property type="match status" value="1"/>
</dbReference>
<evidence type="ECO:0000256" key="3">
    <source>
        <dbReference type="SAM" id="SignalP"/>
    </source>
</evidence>
<keyword evidence="1" id="KW-0479">Metal-binding</keyword>
<keyword evidence="7" id="KW-1185">Reference proteome</keyword>
<name>A0AAW0G9Z5_9APHY</name>
<reference evidence="6 7" key="1">
    <citation type="submission" date="2022-09" db="EMBL/GenBank/DDBJ databases">
        <authorList>
            <person name="Palmer J.M."/>
        </authorList>
    </citation>
    <scope>NUCLEOTIDE SEQUENCE [LARGE SCALE GENOMIC DNA]</scope>
    <source>
        <strain evidence="6 7">DSM 7382</strain>
    </source>
</reference>
<accession>A0AAW0G9Z5</accession>
<feature type="domain" description="Tyrosinase copper-binding" evidence="5">
    <location>
        <begin position="272"/>
        <end position="283"/>
    </location>
</feature>
<dbReference type="PROSITE" id="PS00497">
    <property type="entry name" value="TYROSINASE_1"/>
    <property type="match status" value="1"/>
</dbReference>
<dbReference type="GO" id="GO:0046872">
    <property type="term" value="F:metal ion binding"/>
    <property type="evidence" value="ECO:0007669"/>
    <property type="project" value="UniProtKB-KW"/>
</dbReference>
<feature type="domain" description="Tyrosinase copper-binding" evidence="4">
    <location>
        <begin position="104"/>
        <end position="121"/>
    </location>
</feature>
<evidence type="ECO:0000259" key="5">
    <source>
        <dbReference type="PROSITE" id="PS00498"/>
    </source>
</evidence>
<proteinExistence type="predicted"/>